<gene>
    <name evidence="2" type="ORF">H7I77_10285</name>
</gene>
<protein>
    <recommendedName>
        <fullName evidence="4">Adhesin domain-containing protein</fullName>
    </recommendedName>
</protein>
<evidence type="ECO:0000313" key="3">
    <source>
        <dbReference type="Proteomes" id="UP001207528"/>
    </source>
</evidence>
<accession>A0AAW5SIX2</accession>
<dbReference type="AlphaFoldDB" id="A0AAW5SIX2"/>
<organism evidence="2 3">
    <name type="scientific">Mycolicibacterium novocastrense</name>
    <name type="common">Mycobacterium novocastrense</name>
    <dbReference type="NCBI Taxonomy" id="59813"/>
    <lineage>
        <taxon>Bacteria</taxon>
        <taxon>Bacillati</taxon>
        <taxon>Actinomycetota</taxon>
        <taxon>Actinomycetes</taxon>
        <taxon>Mycobacteriales</taxon>
        <taxon>Mycobacteriaceae</taxon>
        <taxon>Mycolicibacterium</taxon>
    </lineage>
</organism>
<evidence type="ECO:0000256" key="1">
    <source>
        <dbReference type="SAM" id="MobiDB-lite"/>
    </source>
</evidence>
<evidence type="ECO:0008006" key="4">
    <source>
        <dbReference type="Google" id="ProtNLM"/>
    </source>
</evidence>
<comment type="caution">
    <text evidence="2">The sequence shown here is derived from an EMBL/GenBank/DDBJ whole genome shotgun (WGS) entry which is preliminary data.</text>
</comment>
<proteinExistence type="predicted"/>
<dbReference type="EMBL" id="JACKTI010000031">
    <property type="protein sequence ID" value="MCV7023734.1"/>
    <property type="molecule type" value="Genomic_DNA"/>
</dbReference>
<dbReference type="RefSeq" id="WP_084377693.1">
    <property type="nucleotide sequence ID" value="NZ_BCTA01000070.1"/>
</dbReference>
<feature type="compositionally biased region" description="Polar residues" evidence="1">
    <location>
        <begin position="236"/>
        <end position="251"/>
    </location>
</feature>
<evidence type="ECO:0000313" key="2">
    <source>
        <dbReference type="EMBL" id="MCV7023734.1"/>
    </source>
</evidence>
<reference evidence="2" key="2">
    <citation type="journal article" date="2022" name="BMC Genomics">
        <title>Comparative genome analysis of mycobacteria focusing on tRNA and non-coding RNA.</title>
        <authorList>
            <person name="Behra P.R.K."/>
            <person name="Pettersson B.M.F."/>
            <person name="Ramesh M."/>
            <person name="Das S."/>
            <person name="Dasgupta S."/>
            <person name="Kirsebom L.A."/>
        </authorList>
    </citation>
    <scope>NUCLEOTIDE SEQUENCE</scope>
    <source>
        <strain evidence="2">DSM 44203</strain>
    </source>
</reference>
<name>A0AAW5SIX2_MYCNV</name>
<dbReference type="Proteomes" id="UP001207528">
    <property type="component" value="Unassembled WGS sequence"/>
</dbReference>
<sequence>MSGGRRTTMRVALVVVAALVCIATLAGLGVLAFGLAGSRVVADTFALPADIRTLTIDTGDVPVAVRLTTDDNAEEARLALRMVTRADGPPMTVVNDETSSRVTLAGGGSEFPWFDGTGEIAVVLPPDAARRLSVTVDHRAGPLTVQADLDKLVATTDRGNVWLGGSARRIDIDVRHGDIRTSTRVAVSESFSAAVESGSVSVEFRGPPRMTEVIADGNVTLGLPGTEPYRVRARTGQPNGETRVTVPQTTDPDAPEVTARSERGHVHIDEIR</sequence>
<feature type="region of interest" description="Disordered" evidence="1">
    <location>
        <begin position="236"/>
        <end position="256"/>
    </location>
</feature>
<reference evidence="2" key="1">
    <citation type="submission" date="2020-07" db="EMBL/GenBank/DDBJ databases">
        <authorList>
            <person name="Pettersson B.M.F."/>
            <person name="Behra P.R.K."/>
            <person name="Ramesh M."/>
            <person name="Das S."/>
            <person name="Dasgupta S."/>
            <person name="Kirsebom L.A."/>
        </authorList>
    </citation>
    <scope>NUCLEOTIDE SEQUENCE</scope>
    <source>
        <strain evidence="2">DSM 44203</strain>
    </source>
</reference>